<evidence type="ECO:0000256" key="7">
    <source>
        <dbReference type="HAMAP-Rule" id="MF_00910"/>
    </source>
</evidence>
<keyword evidence="3 7" id="KW-0812">Transmembrane</keyword>
<dbReference type="Proteomes" id="UP000198897">
    <property type="component" value="Unassembled WGS sequence"/>
</dbReference>
<feature type="region of interest" description="Disordered" evidence="10">
    <location>
        <begin position="1"/>
        <end position="25"/>
    </location>
</feature>
<evidence type="ECO:0000256" key="10">
    <source>
        <dbReference type="SAM" id="MobiDB-lite"/>
    </source>
</evidence>
<keyword evidence="6 7" id="KW-0131">Cell cycle</keyword>
<comment type="subcellular location">
    <subcellularLocation>
        <location evidence="7">Cell membrane</location>
        <topology evidence="7">Single-pass type II membrane protein</topology>
    </subcellularLocation>
    <text evidence="7">Localizes to the division septum where it forms a ring structure.</text>
</comment>
<dbReference type="Pfam" id="PF04977">
    <property type="entry name" value="DivIC"/>
    <property type="match status" value="1"/>
</dbReference>
<dbReference type="HAMAP" id="MF_00910">
    <property type="entry name" value="FtsL"/>
    <property type="match status" value="1"/>
</dbReference>
<comment type="similarity">
    <text evidence="7">Belongs to the FtsL family.</text>
</comment>
<dbReference type="EMBL" id="FOOG01000015">
    <property type="protein sequence ID" value="SFF94309.1"/>
    <property type="molecule type" value="Genomic_DNA"/>
</dbReference>
<evidence type="ECO:0000256" key="9">
    <source>
        <dbReference type="SAM" id="Coils"/>
    </source>
</evidence>
<keyword evidence="2 7" id="KW-0132">Cell division</keyword>
<keyword evidence="1 7" id="KW-1003">Cell membrane</keyword>
<evidence type="ECO:0000256" key="8">
    <source>
        <dbReference type="NCBIfam" id="TIGR02209"/>
    </source>
</evidence>
<evidence type="ECO:0000313" key="12">
    <source>
        <dbReference type="Proteomes" id="UP000198897"/>
    </source>
</evidence>
<feature type="compositionally biased region" description="Basic and acidic residues" evidence="10">
    <location>
        <begin position="1"/>
        <end position="11"/>
    </location>
</feature>
<dbReference type="GO" id="GO:0043093">
    <property type="term" value="P:FtsZ-dependent cytokinesis"/>
    <property type="evidence" value="ECO:0007669"/>
    <property type="project" value="UniProtKB-UniRule"/>
</dbReference>
<keyword evidence="9" id="KW-0175">Coiled coil</keyword>
<dbReference type="AlphaFoldDB" id="A0A1I2MUG5"/>
<dbReference type="GO" id="GO:0032153">
    <property type="term" value="C:cell division site"/>
    <property type="evidence" value="ECO:0007669"/>
    <property type="project" value="UniProtKB-UniRule"/>
</dbReference>
<sequence>MSVEKIRKEEQPFQQPERQKQVKKVKHRKKQWISTGEKMLYSAATTLFLAASIFLVQFSASTDELNRDIRSLEQEISKQESQNENLAFQVKELSNPDRILKIAKENGLDIQNAQVKQAANIE</sequence>
<keyword evidence="5 7" id="KW-0472">Membrane</keyword>
<evidence type="ECO:0000313" key="11">
    <source>
        <dbReference type="EMBL" id="SFF94309.1"/>
    </source>
</evidence>
<dbReference type="RefSeq" id="WP_089751892.1">
    <property type="nucleotide sequence ID" value="NZ_FOOG01000015.1"/>
</dbReference>
<keyword evidence="12" id="KW-1185">Reference proteome</keyword>
<name>A0A1I2MUG5_9BACI</name>
<dbReference type="NCBIfam" id="TIGR02209">
    <property type="entry name" value="ftsL_broad"/>
    <property type="match status" value="1"/>
</dbReference>
<accession>A0A1I2MUG5</accession>
<dbReference type="OrthoDB" id="2973386at2"/>
<dbReference type="InterPro" id="IPR007060">
    <property type="entry name" value="FtsL/DivIC"/>
</dbReference>
<organism evidence="11 12">
    <name type="scientific">Halobacillus alkaliphilus</name>
    <dbReference type="NCBI Taxonomy" id="396056"/>
    <lineage>
        <taxon>Bacteria</taxon>
        <taxon>Bacillati</taxon>
        <taxon>Bacillota</taxon>
        <taxon>Bacilli</taxon>
        <taxon>Bacillales</taxon>
        <taxon>Bacillaceae</taxon>
        <taxon>Halobacillus</taxon>
    </lineage>
</organism>
<evidence type="ECO:0000256" key="5">
    <source>
        <dbReference type="ARBA" id="ARBA00023136"/>
    </source>
</evidence>
<evidence type="ECO:0000256" key="6">
    <source>
        <dbReference type="ARBA" id="ARBA00023306"/>
    </source>
</evidence>
<evidence type="ECO:0000256" key="1">
    <source>
        <dbReference type="ARBA" id="ARBA00022475"/>
    </source>
</evidence>
<evidence type="ECO:0000256" key="2">
    <source>
        <dbReference type="ARBA" id="ARBA00022618"/>
    </source>
</evidence>
<protein>
    <recommendedName>
        <fullName evidence="7 8">Cell division protein FtsL</fullName>
    </recommendedName>
</protein>
<evidence type="ECO:0000256" key="4">
    <source>
        <dbReference type="ARBA" id="ARBA00022989"/>
    </source>
</evidence>
<dbReference type="InterPro" id="IPR011922">
    <property type="entry name" value="Cell_div_FtsL"/>
</dbReference>
<reference evidence="12" key="1">
    <citation type="submission" date="2016-10" db="EMBL/GenBank/DDBJ databases">
        <authorList>
            <person name="Varghese N."/>
            <person name="Submissions S."/>
        </authorList>
    </citation>
    <scope>NUCLEOTIDE SEQUENCE [LARGE SCALE GENOMIC DNA]</scope>
    <source>
        <strain evidence="12">FP5</strain>
    </source>
</reference>
<keyword evidence="4 7" id="KW-1133">Transmembrane helix</keyword>
<feature type="coiled-coil region" evidence="9">
    <location>
        <begin position="55"/>
        <end position="89"/>
    </location>
</feature>
<proteinExistence type="inferred from homology"/>
<comment type="function">
    <text evidence="7">Essential cell division protein.</text>
</comment>
<dbReference type="GO" id="GO:0005886">
    <property type="term" value="C:plasma membrane"/>
    <property type="evidence" value="ECO:0007669"/>
    <property type="project" value="UniProtKB-SubCell"/>
</dbReference>
<evidence type="ECO:0000256" key="3">
    <source>
        <dbReference type="ARBA" id="ARBA00022692"/>
    </source>
</evidence>
<feature type="transmembrane region" description="Helical" evidence="7">
    <location>
        <begin position="39"/>
        <end position="60"/>
    </location>
</feature>
<gene>
    <name evidence="7" type="primary">ftsL</name>
    <name evidence="11" type="ORF">SAMN05216353_11512</name>
</gene>